<dbReference type="Proteomes" id="UP000698752">
    <property type="component" value="Unassembled WGS sequence"/>
</dbReference>
<protein>
    <submittedName>
        <fullName evidence="3">3-oxoacid CoA-transferase subunit A</fullName>
    </submittedName>
</protein>
<reference evidence="4" key="1">
    <citation type="journal article" date="2021" name="Syst. Appl. Microbiol.">
        <title>Roseomonas hellenica sp. nov., isolated from roots of wild-growing Alkanna tinctoria.</title>
        <authorList>
            <person name="Rat A."/>
            <person name="Naranjo H.D."/>
            <person name="Lebbe L."/>
            <person name="Cnockaert M."/>
            <person name="Krigas N."/>
            <person name="Grigoriadou K."/>
            <person name="Maloupa E."/>
            <person name="Willems A."/>
        </authorList>
    </citation>
    <scope>NUCLEOTIDE SEQUENCE [LARGE SCALE GENOMIC DNA]</scope>
    <source>
        <strain evidence="4">LMG 31159</strain>
    </source>
</reference>
<accession>A0ABS5EM25</accession>
<name>A0ABS5EM25_9PROT</name>
<dbReference type="PROSITE" id="PS01273">
    <property type="entry name" value="COA_TRANSF_1"/>
    <property type="match status" value="1"/>
</dbReference>
<keyword evidence="2" id="KW-0808">Transferase</keyword>
<comment type="similarity">
    <text evidence="1">Belongs to the 3-oxoacid CoA-transferase subunit A family.</text>
</comment>
<dbReference type="RefSeq" id="WP_211870784.1">
    <property type="nucleotide sequence ID" value="NZ_JAAEDI010000024.1"/>
</dbReference>
<dbReference type="Gene3D" id="3.40.1080.10">
    <property type="entry name" value="Glutaconate Coenzyme A-transferase"/>
    <property type="match status" value="1"/>
</dbReference>
<comment type="caution">
    <text evidence="3">The sequence shown here is derived from an EMBL/GenBank/DDBJ whole genome shotgun (WGS) entry which is preliminary data.</text>
</comment>
<organism evidence="3 4">
    <name type="scientific">Neoroseomonas terrae</name>
    <dbReference type="NCBI Taxonomy" id="424799"/>
    <lineage>
        <taxon>Bacteria</taxon>
        <taxon>Pseudomonadati</taxon>
        <taxon>Pseudomonadota</taxon>
        <taxon>Alphaproteobacteria</taxon>
        <taxon>Acetobacterales</taxon>
        <taxon>Acetobacteraceae</taxon>
        <taxon>Neoroseomonas</taxon>
    </lineage>
</organism>
<dbReference type="PANTHER" id="PTHR13707">
    <property type="entry name" value="KETOACID-COENZYME A TRANSFERASE"/>
    <property type="match status" value="1"/>
</dbReference>
<dbReference type="SMART" id="SM00882">
    <property type="entry name" value="CoA_trans"/>
    <property type="match status" value="1"/>
</dbReference>
<evidence type="ECO:0000256" key="2">
    <source>
        <dbReference type="ARBA" id="ARBA00022679"/>
    </source>
</evidence>
<gene>
    <name evidence="3" type="ORF">GXW78_20575</name>
</gene>
<dbReference type="SUPFAM" id="SSF100950">
    <property type="entry name" value="NagB/RpiA/CoA transferase-like"/>
    <property type="match status" value="1"/>
</dbReference>
<dbReference type="InterPro" id="IPR037171">
    <property type="entry name" value="NagB/RpiA_transferase-like"/>
</dbReference>
<sequence>MRNVVVESAAAALAGLRDGHTVMVGGFGGAGMPRGIITAVAELGLRDLTLISNNAGASGDDLSLWFRQGMVRRIICSYPRSAKDFGAQYRAGTVELELVPQGTLVERIRAGGAGLGGFLSPVGVGTVFEQGKQKIAIGGRDYLLELPLRADFTFVKGKVADTLGNLTFNKAARNHCIVMTTAADTVVAEVDRIVEPGELDPESIVTPCIFVDRVFARSPA</sequence>
<dbReference type="Pfam" id="PF01144">
    <property type="entry name" value="CoA_trans"/>
    <property type="match status" value="1"/>
</dbReference>
<proteinExistence type="inferred from homology"/>
<keyword evidence="4" id="KW-1185">Reference proteome</keyword>
<dbReference type="InterPro" id="IPR004165">
    <property type="entry name" value="CoA_trans_fam_I"/>
</dbReference>
<dbReference type="InterPro" id="IPR012792">
    <property type="entry name" value="3-oxoacid_CoA-transf_A"/>
</dbReference>
<evidence type="ECO:0000313" key="3">
    <source>
        <dbReference type="EMBL" id="MBR0652067.1"/>
    </source>
</evidence>
<dbReference type="InterPro" id="IPR004163">
    <property type="entry name" value="CoA_transf_BS"/>
</dbReference>
<dbReference type="NCBIfam" id="TIGR02429">
    <property type="entry name" value="pcaI_scoA_fam"/>
    <property type="match status" value="1"/>
</dbReference>
<dbReference type="EMBL" id="JAAEDI010000024">
    <property type="protein sequence ID" value="MBR0652067.1"/>
    <property type="molecule type" value="Genomic_DNA"/>
</dbReference>
<evidence type="ECO:0000313" key="4">
    <source>
        <dbReference type="Proteomes" id="UP000698752"/>
    </source>
</evidence>
<dbReference type="PANTHER" id="PTHR13707:SF60">
    <property type="entry name" value="ACETATE COA-TRANSFERASE SUBUNIT ALPHA"/>
    <property type="match status" value="1"/>
</dbReference>
<evidence type="ECO:0000256" key="1">
    <source>
        <dbReference type="ARBA" id="ARBA00005612"/>
    </source>
</evidence>